<dbReference type="PROSITE" id="PS00606">
    <property type="entry name" value="KS3_1"/>
    <property type="match status" value="3"/>
</dbReference>
<dbReference type="Gene3D" id="3.90.180.10">
    <property type="entry name" value="Medium-chain alcohol dehydrogenases, catalytic domain"/>
    <property type="match status" value="1"/>
</dbReference>
<dbReference type="NCBIfam" id="NF045894">
    <property type="entry name" value="PKS_plus_SDR"/>
    <property type="match status" value="2"/>
</dbReference>
<evidence type="ECO:0000256" key="1">
    <source>
        <dbReference type="ARBA" id="ARBA00001957"/>
    </source>
</evidence>
<dbReference type="InterPro" id="IPR020843">
    <property type="entry name" value="ER"/>
</dbReference>
<dbReference type="SUPFAM" id="SSF53901">
    <property type="entry name" value="Thiolase-like"/>
    <property type="match status" value="3"/>
</dbReference>
<dbReference type="PROSITE" id="PS52019">
    <property type="entry name" value="PKS_MFAS_DH"/>
    <property type="match status" value="1"/>
</dbReference>
<dbReference type="Gene3D" id="1.10.1200.10">
    <property type="entry name" value="ACP-like"/>
    <property type="match status" value="3"/>
</dbReference>
<evidence type="ECO:0000313" key="15">
    <source>
        <dbReference type="Proteomes" id="UP000631670"/>
    </source>
</evidence>
<sequence>MSEQDKLLEYLKRVTADLHQTRQRLQAAEAAEQEPIAIISLACRYPGGVASPEDLWDLVATGTDAMSGFPEDRGWDVDRMYGDEGARAVEGGFVPDAARFDPGLFGISPREALAMDPQQRLLLETSWELLERGRLDPFSLRGSRTGVFIGANASGYSSTLQAAAGSEGYLLTGEAPSVMSGRLSYTFGLEGPSVTVDTACSSSLVALHWACQALRQDECGLALAGGVTVMVSPLAFAEFSRQRGLASDGRCKSFADAADGTGWGEGVGMVLLEKLSDARRNGHRILGVIRGSAVNSDGASNGLTAPNGPSQQRVIRQALANAGLSTSDVDAVEAHGTGTALGDPIEAQALLATYGQDRPADRPLWLGALKSNIGHTQSASGIAGVIKMVMALRNEMLPRTLHVDAPSSEVDWSAGAVELLTEPRPWPAGAAPRRAGVSAFGVSGTNVHVIIEEAPAAEAVEPPAPAAGLLPWVISGASDAALREQAQRLLEADPDPVDGGYSLAVTRAGLARRAVVLGADRAELRAGLERIEDAVTGTADPDALLAVLFTGQGAQRVGMGEALYARFPAYAAAFDEILTHFDPALREAFTDPELLDRTEFTQPALFAVEVALFRLVESFGIRPDFVAGHSIGEISAAHVAGVLSLEDACRLVAARASLMQALPPGGAMVSIAAPESAITLTDGVSIAAVNTPESVVISGDESAVLAIAAQFPKTKRLTVSHAFHSPLMDPMLEDFRAVAESLTYHPAEIPVISNVSGALAEPFTADYWVRHVREAVRFADGIATLQAAGVGVFLELGPDGVLSAMIDGTAISALRRDRSEERALLTALSTVHVHGIDVDWAAFYPGGRRIDLPAYAFQRERFWPRGGVAHGDAGSLGLGGLDHPLLGAAVSLAGHDGVVFTGRLSLETQPWLAGHALGGTVLVPGTALLELAVRAGDQVGCDVVEELTLEAPLVLPGRGGVAIQVFVGPADGAGRRELTLHSRPDDGATPGQDTDTWTRHASGLLATGAQPAAELTEWPPPGAERVPTDGLYDGLASLGFTYGPAFHGLQTVWRRGEETFAEVTLPEEFQPDAPTFGLHPALLDAALHPLGLAAPADTPATGTGGMPFSWSGVTLHASGATALRVRLSPAGDNAVSVTVHDQSGGPVASVDSLVLRPIASPTAPTQNGSLFRLDWTAVPAGPATDAVVLGPDTFDLGLPLTPDLETDAPLVFAAPAPSVANESFATSVQAATHRALAVVQDWLAADRPGRLVVVTHGAATDPAAAAVQGLVRSAQSEHPGRFQLLDLDGTDYPDLTTLPAAEPQLAVREGKFAAPRLVRAHSGALTVPDGHWRLTTTGGTLDGLTLQPHPEQELGPGEVRVAVRAAGVNFRDVLIALGMYPDPDAVLGSEAAGVVTEVGPDVTGLAPGDRVLGLFTGAFGPTAVTDARLLVPVPEGWTFAAAASVPVAFVTAYYALFDLGGLEAGQSVLIHAAAGGVGMAAVQLARTKNAEVFATASPAKHDAVRALGVTHIASSRDLEFSQRFLAATGGRGVDVVLNSLTGSFVDASFDLLPRGGRFLEMGKTDLRGPDAREGVAYLPFDLGDPGPDRIQEILRDLVRLFGNQELTPLPVKAWDVVRAPDAFRFISQAKHIGKNVLTVPAGPDPDGTVLVTGGTGTLGGLLARHLVTTHGVRRLLLTSRRGAAAPGAAELVAELTALGADVRVESCDVTDRAALAALLESVRLTGVVHTAGVLDDGVVESLTPGRLDAVVGPKVDAALNLHELTRDRDLAWFALYSSLAGVAGAAGQANYAAANAALDALAARRREQGLPGVSLAWGQWAEASGMTGTLDEEDLSRIARSGIGALSTREALSLFDAAQVAGAGCVVPVRVDLGALRAQAEHLPTLWHSLVRVRTRRAAGPVPGADGLAAKLAGLSADDVRRFLLDLVRTHVAAVLGHDGAEAVEPAKAFKDLGFDSLTAVELRNRLTAVTGLRLPATITFDHPNPQALAALLQTELGGDAETGTPAAVTTVVDDDPIAIVAMSCRYPGEVTSPEELWHLVETGRDALTPLPADRGWDLAALDAAEGGFVHDAGGFDAEFFGISPHEALAMDPQQRLLLEISWEALERAGIDPRSLRGSSTGVFVGAAHQAYGSGVAEVAAGVEGHLLTGNATSVVSGRVSYTFGFEGPAVSVDTACSSSLVALHWAVQALRAGECDLALAGGVAVMAQPGMFVEFDRQGGLSSDSRCKAFAESADGTGWGEGAGLVLLERLSDARRNGHEVLAVVRGSAVNSDGASNGLTAPNGPSQQRVIRAALAGAGLTPSEVDMVEAHGTGTTLGDPIEAQALLATYGQDRDEPLWLGSLKSNIGHTQAAAGVAGVIKVVMALRHGVLPRTLHVDAPSSRIDWESGAVELLTEGRRWPETGHPRRAGISSFGISGTNAHTIIEQAPPATPVAADDQPEPGLVPWLLSARDADALTAQTDRLRVHVEARPELSPVDIGHSLAHSRAALDHRAVVFGADREELLAALENPPVTGIARPDRRLAVLFTGQGAQRVGMGEALYARFPTYAKAFDEVLTHFDPALREAFTDPEQLDRTEFTQPALFAIEVALFRLVESLGIRPDFVAGHSIGEITAAHVAGVLSLEDACRLVSARASLMQALPAGGAMVSIAAPESAITLTEGVSIAAVNTPESVVISGEESAVLAIAAQFPKTKRLTVSHAFHSPLMDPMLDEFRAVAESLEHRSATIPVISNVSGALAESFTADYWVRHVRETVRFSDGVSTLKAAGVDVFLELGPDGVLSAMIDGTAISALRRDRSEERALLTALSTVHVRGIDVDWTSFFPGGRRVDLPTYAFRHRRYWLAGEPGAAPETSAGGDSGFWDVVASGKLATELELDDDVAAAVAPALSAWYRRRRQESTVDSWRYGITWRPVTPDAAAPSGNWLLVVPEMGEAGVVAGVAQTIIERGGRITPVRIDPLLSRAEFAEQVRDALGDSEVDGVLSLLALADDGIAAGTATLLQALGDLGTGGRLWCLTRGAVAAVRADRVEAPVQAQVWGLGRTAAMEYPQRWGGLIDLPAELDDRGRERLAAVLAGTEDEVALRQSGVFARRLERRATIPGEAWQPRGTVLVTGGTGALGAQVARRLAAGGAERLVLLSRRGPAAPGAAELESELILLGCDVSIVACDAADRDALAAVLPEDLKAVVHTAGVLDDGVIESLTPERFDAVLRAKAAAAENLASLTGDLDAFVLFSSMAGAFGAAGQGSYAAANAHLDALAQHRRAAGLPAVSIAWGPWAGDGMAAGDAEARRRLRAAGVGALEPGLALDALAAEATGDTPVAVVADLDLDVYLPALRAVRPRPLFTGFAETAEIPVPVAEEPAGLLAGLSEEDGERKVLELTRTHVAAVLGYPDAAAVDAGRAFSESGFTSLTAVELRNRLDAATGLSLPATLVFDHPTPAALARHLHRELLGRLPEPADTRPARTDTDEPIALVAMGCRFPGSVTTPEDLWRLVADGVDAMTGLPEDRGWDLGALYDPEHGKSGHSYVRDGGFLDTAAEFDAAFFGISPREALAMDPQQRLLLEIAWEVFERAGLDPHSLRGSRTGVFAGTNGQDYAGLLGAAGEEVGGFIGTGNAAAVVSGRLAYAFGLEGPALTVDTACSSSLVAIHLAAQALRRGECDLALAGGATVMSTPATFVEFSRQRGLASNGRCKAFAEAADGTGWGEGAGLVLLERLSDARRNGHRVLAIVRGSAVNSDGASNGLTAPNGPSQQRVIRAALADAGLSTADVDAVEAHGTGTTLGDPIEAQALLATYGQDRETPLWLGSVKSNIGHTQAAAGIAGVIKMVLAMRHGVLPRTLHVDAPSSHVDWTAGAVELLTEPTPWPETGRARRAGVSAFGVSGTNAHLVLEAGEPEPAAAVGSGLTLWPLSARDEQALRDQARRLRAAVTDDVPAVGVGRTLATGRAALDHRAVVLGDGTGELLAGLADLDNVVRGTATPGGRLAVLFTGQGTQRAGMGRELYDRFPVYADAFDAVCAEFDGLLDASLREIVFDGGDRLDQTGYTQPALFAVEVALHRLVTAWGVRPDFVAGHSIGEITAAHVAGVLSLEDACRLVAARASLMQALPPGGAMVSIAAPESAITLTEGVSIAAVNTPESVVISGEESAVLAIAAQFPKTKRLTVSHAFHSPLMDPMLEDFRAVAESLTYRSATIPVISNVSGALAEPFTADYWVRHVREAVRFADGIATLQDAGASIFLELGPDGVLSAMIDGTAISALRRDRSEERALLTALSTAHVHGVDIDWAAFYPPAPAVDLPTYPFQRQRFWPEPATPVSEADSEFWRAVEGEDLDSLGSLLGLDGDQRAAIGTALPALSGWRRESRTGSPADAWRYRVVWRKLRETGSAVSGDWLFVLPETLDDLGAVTAVAGAFATSGARPLVVRVPEDADRVTVAKLVEAKLAEERSTPSGALSLLAFAAGAPGSAVAGGLPQTLALVQGLGDAGVTAPLWCATRGAVATADSEPVADPAQAQFWGFGRTVAMEHPNRWGGLVDLPETVGPEDGERLCAVLAAGGEDEVAVRPAGVFARRLVRDTSTGPQWTPSGTVLVTGGTGALGGHVADWLLGHGAEHVVLASRRGGEAPGEHMTVVACDIGDRDAVAALLAEHPVSAVVHAAGVLDDGVVDTLTGDRFADVLHAKVTGARVLDELTGDLDAFVLFSSLAGAVGAAGQANYAAANAELDALAQRRRASGRAAVSIAWGPWAGGGMAAENADRMRRAGVTPLPPAEAAAALGRITRSQVVADIDWDTYLSGQARPLYAELAPAAPAAEVHTGLGDRLTGLSSADAGELVLDVVREHVAAVLGHGRAADVAPDRAFSETGFTSLTAVELRNRLDRVTGLSLPATLIFDYPSPAALARHLTAELAGDEPASRGVDGLLDELGRLGASLGDADRARVAEQLRLLTAGWAGEAAAPSLDTASDEEMFDLLGKEFGIS</sequence>
<dbReference type="SMART" id="SM00822">
    <property type="entry name" value="PKS_KR"/>
    <property type="match status" value="3"/>
</dbReference>
<dbReference type="Gene3D" id="3.40.50.720">
    <property type="entry name" value="NAD(P)-binding Rossmann-like Domain"/>
    <property type="match status" value="3"/>
</dbReference>
<dbReference type="InterPro" id="IPR014031">
    <property type="entry name" value="Ketoacyl_synth_C"/>
</dbReference>
<dbReference type="InterPro" id="IPR055123">
    <property type="entry name" value="SpnB-like_Rossmann"/>
</dbReference>
<feature type="active site" description="Proton acceptor; for dehydratase activity" evidence="9">
    <location>
        <position position="915"/>
    </location>
</feature>
<feature type="domain" description="Carrier" evidence="11">
    <location>
        <begin position="4826"/>
        <end position="4901"/>
    </location>
</feature>
<dbReference type="SUPFAM" id="SSF52151">
    <property type="entry name" value="FabD/lysophospholipase-like"/>
    <property type="match status" value="3"/>
</dbReference>
<dbReference type="InterPro" id="IPR042104">
    <property type="entry name" value="PKS_dehydratase_sf"/>
</dbReference>
<dbReference type="EMBL" id="JADBEG010000001">
    <property type="protein sequence ID" value="MBE1502217.1"/>
    <property type="molecule type" value="Genomic_DNA"/>
</dbReference>
<dbReference type="Gene3D" id="3.40.50.11460">
    <property type="match status" value="1"/>
</dbReference>
<organism evidence="14 15">
    <name type="scientific">Amycolatopsis lexingtonensis</name>
    <dbReference type="NCBI Taxonomy" id="218822"/>
    <lineage>
        <taxon>Bacteria</taxon>
        <taxon>Bacillati</taxon>
        <taxon>Actinomycetota</taxon>
        <taxon>Actinomycetes</taxon>
        <taxon>Pseudonocardiales</taxon>
        <taxon>Pseudonocardiaceae</taxon>
        <taxon>Amycolatopsis</taxon>
    </lineage>
</organism>
<dbReference type="SMART" id="SM00825">
    <property type="entry name" value="PKS_KS"/>
    <property type="match status" value="3"/>
</dbReference>
<dbReference type="SMART" id="SM00826">
    <property type="entry name" value="PKS_DH"/>
    <property type="match status" value="1"/>
</dbReference>
<feature type="region of interest" description="N-terminal hotdog fold" evidence="9">
    <location>
        <begin position="883"/>
        <end position="1012"/>
    </location>
</feature>
<dbReference type="InterPro" id="IPR016035">
    <property type="entry name" value="Acyl_Trfase/lysoPLipase"/>
</dbReference>
<evidence type="ECO:0000259" key="11">
    <source>
        <dbReference type="PROSITE" id="PS50075"/>
    </source>
</evidence>
<evidence type="ECO:0000256" key="2">
    <source>
        <dbReference type="ARBA" id="ARBA00004792"/>
    </source>
</evidence>
<dbReference type="Gene3D" id="3.40.47.10">
    <property type="match status" value="3"/>
</dbReference>
<dbReference type="InterPro" id="IPR020807">
    <property type="entry name" value="PKS_DH"/>
</dbReference>
<dbReference type="Pfam" id="PF08240">
    <property type="entry name" value="ADH_N"/>
    <property type="match status" value="1"/>
</dbReference>
<dbReference type="PROSITE" id="PS00012">
    <property type="entry name" value="PHOSPHOPANTETHEINE"/>
    <property type="match status" value="1"/>
</dbReference>
<dbReference type="InterPro" id="IPR009081">
    <property type="entry name" value="PP-bd_ACP"/>
</dbReference>
<dbReference type="InterPro" id="IPR036291">
    <property type="entry name" value="NAD(P)-bd_dom_sf"/>
</dbReference>
<dbReference type="InterPro" id="IPR014030">
    <property type="entry name" value="Ketoacyl_synth_N"/>
</dbReference>
<dbReference type="Pfam" id="PF14765">
    <property type="entry name" value="PS-DH"/>
    <property type="match status" value="1"/>
</dbReference>
<comment type="caution">
    <text evidence="14">The sequence shown here is derived from an EMBL/GenBank/DDBJ whole genome shotgun (WGS) entry which is preliminary data.</text>
</comment>
<dbReference type="InterPro" id="IPR020841">
    <property type="entry name" value="PKS_Beta-ketoAc_synthase_dom"/>
</dbReference>
<dbReference type="SMART" id="SM00829">
    <property type="entry name" value="PKS_ER"/>
    <property type="match status" value="1"/>
</dbReference>
<proteinExistence type="predicted"/>
<feature type="domain" description="Carrier" evidence="11">
    <location>
        <begin position="1922"/>
        <end position="1997"/>
    </location>
</feature>
<feature type="domain" description="Carrier" evidence="11">
    <location>
        <begin position="3374"/>
        <end position="3449"/>
    </location>
</feature>
<dbReference type="Gene3D" id="3.30.70.3290">
    <property type="match status" value="3"/>
</dbReference>
<dbReference type="PANTHER" id="PTHR43775">
    <property type="entry name" value="FATTY ACID SYNTHASE"/>
    <property type="match status" value="1"/>
</dbReference>
<evidence type="ECO:0000256" key="5">
    <source>
        <dbReference type="ARBA" id="ARBA00022679"/>
    </source>
</evidence>
<dbReference type="InterPro" id="IPR032821">
    <property type="entry name" value="PKS_assoc"/>
</dbReference>
<dbReference type="CDD" id="cd00833">
    <property type="entry name" value="PKS"/>
    <property type="match status" value="3"/>
</dbReference>
<reference evidence="14 15" key="1">
    <citation type="submission" date="2020-10" db="EMBL/GenBank/DDBJ databases">
        <title>Sequencing the genomes of 1000 actinobacteria strains.</title>
        <authorList>
            <person name="Klenk H.-P."/>
        </authorList>
    </citation>
    <scope>NUCLEOTIDE SEQUENCE [LARGE SCALE GENOMIC DNA]</scope>
    <source>
        <strain evidence="14 15">DSM 44653</strain>
    </source>
</reference>
<dbReference type="PROSITE" id="PS01162">
    <property type="entry name" value="QOR_ZETA_CRYSTAL"/>
    <property type="match status" value="1"/>
</dbReference>
<dbReference type="InterPro" id="IPR016039">
    <property type="entry name" value="Thiolase-like"/>
</dbReference>
<keyword evidence="15" id="KW-1185">Reference proteome</keyword>
<dbReference type="InterPro" id="IPR002364">
    <property type="entry name" value="Quin_OxRdtase/zeta-crystal_CS"/>
</dbReference>
<dbReference type="InterPro" id="IPR011032">
    <property type="entry name" value="GroES-like_sf"/>
</dbReference>
<keyword evidence="3" id="KW-0596">Phosphopantetheine</keyword>
<gene>
    <name evidence="14" type="ORF">H4696_009317</name>
</gene>
<dbReference type="Gene3D" id="3.40.366.10">
    <property type="entry name" value="Malonyl-Coenzyme A Acyl Carrier Protein, domain 2"/>
    <property type="match status" value="3"/>
</dbReference>
<feature type="domain" description="Ketosynthase family 3 (KS3)" evidence="12">
    <location>
        <begin position="3467"/>
        <end position="3891"/>
    </location>
</feature>
<dbReference type="InterPro" id="IPR018201">
    <property type="entry name" value="Ketoacyl_synth_AS"/>
</dbReference>
<dbReference type="InterPro" id="IPR049552">
    <property type="entry name" value="PKS_DH_N"/>
</dbReference>
<dbReference type="Pfam" id="PF00109">
    <property type="entry name" value="ketoacyl-synt"/>
    <property type="match status" value="3"/>
</dbReference>
<dbReference type="InterPro" id="IPR041618">
    <property type="entry name" value="PKS_DE"/>
</dbReference>
<keyword evidence="5" id="KW-0808">Transferase</keyword>
<evidence type="ECO:0000256" key="8">
    <source>
        <dbReference type="ARBA" id="ARBA00023315"/>
    </source>
</evidence>
<evidence type="ECO:0000259" key="12">
    <source>
        <dbReference type="PROSITE" id="PS52004"/>
    </source>
</evidence>
<name>A0ABR9IGA8_9PSEU</name>
<dbReference type="Pfam" id="PF13602">
    <property type="entry name" value="ADH_zinc_N_2"/>
    <property type="match status" value="1"/>
</dbReference>
<dbReference type="InterPro" id="IPR013154">
    <property type="entry name" value="ADH-like_N"/>
</dbReference>
<dbReference type="Pfam" id="PF08990">
    <property type="entry name" value="Docking"/>
    <property type="match status" value="1"/>
</dbReference>
<dbReference type="SMART" id="SM00827">
    <property type="entry name" value="PKS_AT"/>
    <property type="match status" value="3"/>
</dbReference>
<dbReference type="InterPro" id="IPR050091">
    <property type="entry name" value="PKS_NRPS_Biosynth_Enz"/>
</dbReference>
<dbReference type="CDD" id="cd08952">
    <property type="entry name" value="KR_1_SDR_x"/>
    <property type="match status" value="2"/>
</dbReference>
<dbReference type="Pfam" id="PF02801">
    <property type="entry name" value="Ketoacyl-synt_C"/>
    <property type="match status" value="3"/>
</dbReference>
<dbReference type="SMART" id="SM00823">
    <property type="entry name" value="PKS_PP"/>
    <property type="match status" value="3"/>
</dbReference>
<keyword evidence="7" id="KW-0511">Multifunctional enzyme</keyword>
<comment type="cofactor">
    <cofactor evidence="1">
        <name>pantetheine 4'-phosphate</name>
        <dbReference type="ChEBI" id="CHEBI:47942"/>
    </cofactor>
</comment>
<dbReference type="Gene3D" id="6.10.140.1830">
    <property type="match status" value="2"/>
</dbReference>
<dbReference type="InterPro" id="IPR015083">
    <property type="entry name" value="NorB/c/GfsB-D-like_docking"/>
</dbReference>
<dbReference type="InterPro" id="IPR013968">
    <property type="entry name" value="PKS_KR"/>
</dbReference>
<dbReference type="SUPFAM" id="SSF47336">
    <property type="entry name" value="ACP-like"/>
    <property type="match status" value="3"/>
</dbReference>
<dbReference type="InterPro" id="IPR020806">
    <property type="entry name" value="PKS_PP-bd"/>
</dbReference>
<dbReference type="InterPro" id="IPR049551">
    <property type="entry name" value="PKS_DH_C"/>
</dbReference>
<dbReference type="PROSITE" id="PS52004">
    <property type="entry name" value="KS3_2"/>
    <property type="match status" value="3"/>
</dbReference>
<feature type="domain" description="PKS/mFAS DH" evidence="13">
    <location>
        <begin position="883"/>
        <end position="1164"/>
    </location>
</feature>
<evidence type="ECO:0000256" key="9">
    <source>
        <dbReference type="PROSITE-ProRule" id="PRU01363"/>
    </source>
</evidence>
<accession>A0ABR9IGA8</accession>
<protein>
    <submittedName>
        <fullName evidence="14">Acyl transferase domain-containing protein/D-arabinose 1-dehydrogenase-like Zn-dependent alcohol dehydrogenase/acyl carrier protein</fullName>
    </submittedName>
</protein>
<dbReference type="SUPFAM" id="SSF55048">
    <property type="entry name" value="Probable ACP-binding domain of malonyl-CoA ACP transacylase"/>
    <property type="match status" value="3"/>
</dbReference>
<evidence type="ECO:0000259" key="13">
    <source>
        <dbReference type="PROSITE" id="PS52019"/>
    </source>
</evidence>
<keyword evidence="8" id="KW-0012">Acyltransferase</keyword>
<dbReference type="InterPro" id="IPR014043">
    <property type="entry name" value="Acyl_transferase_dom"/>
</dbReference>
<dbReference type="CDD" id="cd05195">
    <property type="entry name" value="enoyl_red"/>
    <property type="match status" value="1"/>
</dbReference>
<dbReference type="PROSITE" id="PS50075">
    <property type="entry name" value="CARRIER"/>
    <property type="match status" value="3"/>
</dbReference>
<dbReference type="SUPFAM" id="SSF50129">
    <property type="entry name" value="GroES-like"/>
    <property type="match status" value="1"/>
</dbReference>
<dbReference type="SUPFAM" id="SSF51735">
    <property type="entry name" value="NAD(P)-binding Rossmann-fold domains"/>
    <property type="match status" value="7"/>
</dbReference>
<dbReference type="SMART" id="SM01294">
    <property type="entry name" value="PKS_PP_betabranch"/>
    <property type="match status" value="3"/>
</dbReference>
<dbReference type="InterPro" id="IPR036736">
    <property type="entry name" value="ACP-like_sf"/>
</dbReference>
<dbReference type="InterPro" id="IPR049900">
    <property type="entry name" value="PKS_mFAS_DH"/>
</dbReference>
<feature type="active site" description="Proton donor; for dehydratase activity" evidence="9">
    <location>
        <position position="1084"/>
    </location>
</feature>
<evidence type="ECO:0000256" key="6">
    <source>
        <dbReference type="ARBA" id="ARBA00023194"/>
    </source>
</evidence>
<dbReference type="Proteomes" id="UP000631670">
    <property type="component" value="Unassembled WGS sequence"/>
</dbReference>
<dbReference type="InterPro" id="IPR057326">
    <property type="entry name" value="KR_dom"/>
</dbReference>
<dbReference type="PANTHER" id="PTHR43775:SF51">
    <property type="entry name" value="INACTIVE PHENOLPHTHIOCEROL SYNTHESIS POLYKETIDE SYNTHASE TYPE I PKS1-RELATED"/>
    <property type="match status" value="1"/>
</dbReference>
<dbReference type="InterPro" id="IPR001227">
    <property type="entry name" value="Ac_transferase_dom_sf"/>
</dbReference>
<dbReference type="RefSeq" id="WP_192782917.1">
    <property type="nucleotide sequence ID" value="NZ_JADBEG010000001.1"/>
</dbReference>
<feature type="domain" description="Ketosynthase family 3 (KS3)" evidence="12">
    <location>
        <begin position="2015"/>
        <end position="2428"/>
    </location>
</feature>
<dbReference type="Pfam" id="PF00698">
    <property type="entry name" value="Acyl_transf_1"/>
    <property type="match status" value="3"/>
</dbReference>
<dbReference type="Gene3D" id="3.10.129.110">
    <property type="entry name" value="Polyketide synthase dehydratase"/>
    <property type="match status" value="1"/>
</dbReference>
<keyword evidence="6" id="KW-0045">Antibiotic biosynthesis</keyword>
<dbReference type="InterPro" id="IPR016036">
    <property type="entry name" value="Malonyl_transacylase_ACP-bd"/>
</dbReference>
<evidence type="ECO:0000313" key="14">
    <source>
        <dbReference type="EMBL" id="MBE1502217.1"/>
    </source>
</evidence>
<dbReference type="Pfam" id="PF22953">
    <property type="entry name" value="SpnB_Rossmann"/>
    <property type="match status" value="1"/>
</dbReference>
<keyword evidence="4" id="KW-0597">Phosphoprotein</keyword>
<evidence type="ECO:0000256" key="4">
    <source>
        <dbReference type="ARBA" id="ARBA00022553"/>
    </source>
</evidence>
<feature type="region of interest" description="Disordered" evidence="10">
    <location>
        <begin position="976"/>
        <end position="997"/>
    </location>
</feature>
<dbReference type="InterPro" id="IPR006162">
    <property type="entry name" value="Ppantetheine_attach_site"/>
</dbReference>
<evidence type="ECO:0000256" key="3">
    <source>
        <dbReference type="ARBA" id="ARBA00022450"/>
    </source>
</evidence>
<feature type="domain" description="Ketosynthase family 3 (KS3)" evidence="12">
    <location>
        <begin position="33"/>
        <end position="453"/>
    </location>
</feature>
<evidence type="ECO:0000256" key="7">
    <source>
        <dbReference type="ARBA" id="ARBA00023268"/>
    </source>
</evidence>
<feature type="compositionally biased region" description="Basic and acidic residues" evidence="10">
    <location>
        <begin position="976"/>
        <end position="986"/>
    </location>
</feature>
<comment type="pathway">
    <text evidence="2">Antibiotic biosynthesis.</text>
</comment>
<feature type="region of interest" description="C-terminal hotdog fold" evidence="9">
    <location>
        <begin position="1023"/>
        <end position="1164"/>
    </location>
</feature>
<dbReference type="Pfam" id="PF18369">
    <property type="entry name" value="PKS_DE"/>
    <property type="match status" value="2"/>
</dbReference>
<dbReference type="Pfam" id="PF00550">
    <property type="entry name" value="PP-binding"/>
    <property type="match status" value="3"/>
</dbReference>
<dbReference type="Pfam" id="PF16197">
    <property type="entry name" value="KAsynt_C_assoc"/>
    <property type="match status" value="3"/>
</dbReference>
<evidence type="ECO:0000256" key="10">
    <source>
        <dbReference type="SAM" id="MobiDB-lite"/>
    </source>
</evidence>
<dbReference type="Pfam" id="PF21089">
    <property type="entry name" value="PKS_DH_N"/>
    <property type="match status" value="1"/>
</dbReference>
<dbReference type="Pfam" id="PF08659">
    <property type="entry name" value="KR"/>
    <property type="match status" value="3"/>
</dbReference>